<feature type="region of interest" description="Disordered" evidence="1">
    <location>
        <begin position="204"/>
        <end position="225"/>
    </location>
</feature>
<protein>
    <submittedName>
        <fullName evidence="2">Uncharacterized protein</fullName>
    </submittedName>
</protein>
<dbReference type="Gene3D" id="2.40.50.230">
    <property type="entry name" value="Gp5 N-terminal domain"/>
    <property type="match status" value="1"/>
</dbReference>
<feature type="region of interest" description="Disordered" evidence="1">
    <location>
        <begin position="1"/>
        <end position="25"/>
    </location>
</feature>
<dbReference type="InterPro" id="IPR037026">
    <property type="entry name" value="Vgr_OB-fold_dom_sf"/>
</dbReference>
<feature type="compositionally biased region" description="Polar residues" evidence="1">
    <location>
        <begin position="15"/>
        <end position="25"/>
    </location>
</feature>
<feature type="region of interest" description="Disordered" evidence="1">
    <location>
        <begin position="115"/>
        <end position="151"/>
    </location>
</feature>
<dbReference type="KEGG" id="mee:DA075_10255"/>
<sequence length="225" mass="23732">MSGGVGDDKDVASQLGLTDGNSPLNQHRYLTDQAQAQHRTHFVGKIVAVHGGGRDSPPTVDIQPIVKQMNGAGKSRSHGTIYGIPATRSIGGDSVIINDPKVGDVGSFSVLDRDHSSAQANDWSEANPGSKRRGSMSDAVYHGPLPRKADKPKQWIHFTDKGVEIQDRNGNTLVGGQDGWNLNGVVIDRDGAIKAPGEVTAKAKGASVTVSQHKHPSTDKPIPGT</sequence>
<name>A0A2R4WIA0_9HYPH</name>
<accession>A0A2R4WIA0</accession>
<gene>
    <name evidence="2" type="ORF">DA075_10255</name>
</gene>
<evidence type="ECO:0000313" key="3">
    <source>
        <dbReference type="Proteomes" id="UP000244755"/>
    </source>
</evidence>
<keyword evidence="3" id="KW-1185">Reference proteome</keyword>
<dbReference type="AlphaFoldDB" id="A0A2R4WIA0"/>
<evidence type="ECO:0000256" key="1">
    <source>
        <dbReference type="SAM" id="MobiDB-lite"/>
    </source>
</evidence>
<evidence type="ECO:0000313" key="2">
    <source>
        <dbReference type="EMBL" id="AWB21246.1"/>
    </source>
</evidence>
<dbReference type="OrthoDB" id="1903830at2"/>
<reference evidence="2 3" key="1">
    <citation type="submission" date="2018-04" db="EMBL/GenBank/DDBJ databases">
        <title>Methylobacterium sp. PR1016A genome.</title>
        <authorList>
            <person name="Park W."/>
        </authorList>
    </citation>
    <scope>NUCLEOTIDE SEQUENCE [LARGE SCALE GENOMIC DNA]</scope>
    <source>
        <strain evidence="2 3">PR1016A</strain>
    </source>
</reference>
<proteinExistence type="predicted"/>
<dbReference type="EMBL" id="CP028843">
    <property type="protein sequence ID" value="AWB21246.1"/>
    <property type="molecule type" value="Genomic_DNA"/>
</dbReference>
<organism evidence="2 3">
    <name type="scientific">Methylobacterium currus</name>
    <dbReference type="NCBI Taxonomy" id="2051553"/>
    <lineage>
        <taxon>Bacteria</taxon>
        <taxon>Pseudomonadati</taxon>
        <taxon>Pseudomonadota</taxon>
        <taxon>Alphaproteobacteria</taxon>
        <taxon>Hyphomicrobiales</taxon>
        <taxon>Methylobacteriaceae</taxon>
        <taxon>Methylobacterium</taxon>
    </lineage>
</organism>
<dbReference type="RefSeq" id="WP_099953122.1">
    <property type="nucleotide sequence ID" value="NZ_CP028843.1"/>
</dbReference>
<dbReference type="Proteomes" id="UP000244755">
    <property type="component" value="Chromosome 1"/>
</dbReference>
<feature type="compositionally biased region" description="Basic and acidic residues" evidence="1">
    <location>
        <begin position="1"/>
        <end position="11"/>
    </location>
</feature>